<dbReference type="AlphaFoldDB" id="A0A1D9P5I5"/>
<geneLocation type="plasmid" evidence="3">
    <name>pnp144</name>
</geneLocation>
<evidence type="ECO:0000313" key="3">
    <source>
        <dbReference type="Proteomes" id="UP000179284"/>
    </source>
</evidence>
<proteinExistence type="predicted"/>
<evidence type="ECO:0000313" key="2">
    <source>
        <dbReference type="EMBL" id="AOZ97801.1"/>
    </source>
</evidence>
<keyword evidence="3" id="KW-1185">Reference proteome</keyword>
<organism evidence="2 3">
    <name type="scientific">Butyrivibrio hungatei</name>
    <dbReference type="NCBI Taxonomy" id="185008"/>
    <lineage>
        <taxon>Bacteria</taxon>
        <taxon>Bacillati</taxon>
        <taxon>Bacillota</taxon>
        <taxon>Clostridia</taxon>
        <taxon>Lachnospirales</taxon>
        <taxon>Lachnospiraceae</taxon>
        <taxon>Butyrivibrio</taxon>
    </lineage>
</organism>
<keyword evidence="1" id="KW-0472">Membrane</keyword>
<dbReference type="EMBL" id="CP017832">
    <property type="protein sequence ID" value="AOZ97801.1"/>
    <property type="molecule type" value="Genomic_DNA"/>
</dbReference>
<reference evidence="3" key="1">
    <citation type="submission" date="2016-10" db="EMBL/GenBank/DDBJ databases">
        <title>The complete genome sequence of the rumen bacterium Butyrivibrio hungatei MB2003.</title>
        <authorList>
            <person name="Palevich N."/>
            <person name="Kelly W.J."/>
            <person name="Leahy S.C."/>
            <person name="Altermann E."/>
            <person name="Rakonjac J."/>
            <person name="Attwood G.T."/>
        </authorList>
    </citation>
    <scope>NUCLEOTIDE SEQUENCE [LARGE SCALE GENOMIC DNA]</scope>
    <source>
        <strain evidence="3">MB2003</strain>
        <plasmid evidence="3">Plasmid pnp144</plasmid>
    </source>
</reference>
<name>A0A1D9P5I5_9FIRM</name>
<protein>
    <submittedName>
        <fullName evidence="2">Uncharacterized protein</fullName>
    </submittedName>
</protein>
<dbReference type="Proteomes" id="UP000179284">
    <property type="component" value="Plasmid pNP144"/>
</dbReference>
<sequence>MDLEFYRLLDEGKLCMKINFVYPDISADSFVNVIEEFNGDIEKENLKTLLPRTLGRIFYYLIYAAYFVLALYIFKGLLYLITGRSENVIYTSLFVFIAVFGGLLFSLKSLSKFLRILIIKGLRSHEFTESYSFSKYVVRKNSDKKKQKELGLYQMCDELKKSARIVDATARCDGDICRVEISFVSDMGIERFYKFDFPYKLSEDTSDTIVDFTRELVIFPENIDLEENQ</sequence>
<feature type="transmembrane region" description="Helical" evidence="1">
    <location>
        <begin position="88"/>
        <end position="107"/>
    </location>
</feature>
<gene>
    <name evidence="2" type="ORF">bhn_II002</name>
</gene>
<keyword evidence="1" id="KW-0812">Transmembrane</keyword>
<feature type="transmembrane region" description="Helical" evidence="1">
    <location>
        <begin position="57"/>
        <end position="82"/>
    </location>
</feature>
<keyword evidence="2" id="KW-0614">Plasmid</keyword>
<dbReference type="KEGG" id="bhu:bhn_II002"/>
<accession>A0A1D9P5I5</accession>
<keyword evidence="1" id="KW-1133">Transmembrane helix</keyword>
<evidence type="ECO:0000256" key="1">
    <source>
        <dbReference type="SAM" id="Phobius"/>
    </source>
</evidence>